<dbReference type="Proteomes" id="UP000683139">
    <property type="component" value="Unassembled WGS sequence"/>
</dbReference>
<dbReference type="PANTHER" id="PTHR10357:SF179">
    <property type="entry name" value="NEUTRAL AND BASIC AMINO ACID TRANSPORT PROTEIN RBAT"/>
    <property type="match status" value="1"/>
</dbReference>
<feature type="chain" id="PRO_5039511209" evidence="5">
    <location>
        <begin position="26"/>
        <end position="555"/>
    </location>
</feature>
<evidence type="ECO:0000256" key="2">
    <source>
        <dbReference type="ARBA" id="ARBA00022801"/>
    </source>
</evidence>
<reference evidence="7" key="1">
    <citation type="submission" date="2021-03" db="EMBL/GenBank/DDBJ databases">
        <title>Antimicrobial resistance genes in bacteria isolated from Japanese honey, and their potential for conferring macrolide and lincosamide resistance in the American foulbrood pathogen Paenibacillus larvae.</title>
        <authorList>
            <person name="Okamoto M."/>
            <person name="Kumagai M."/>
            <person name="Kanamori H."/>
            <person name="Takamatsu D."/>
        </authorList>
    </citation>
    <scope>NUCLEOTIDE SEQUENCE</scope>
    <source>
        <strain evidence="7">J40TS1</strain>
    </source>
</reference>
<dbReference type="AlphaFoldDB" id="A0A919YK61"/>
<evidence type="ECO:0000259" key="6">
    <source>
        <dbReference type="SMART" id="SM00642"/>
    </source>
</evidence>
<name>A0A919YK61_9BACL</name>
<organism evidence="7 8">
    <name type="scientific">Paenibacillus montaniterrae</name>
    <dbReference type="NCBI Taxonomy" id="429341"/>
    <lineage>
        <taxon>Bacteria</taxon>
        <taxon>Bacillati</taxon>
        <taxon>Bacillota</taxon>
        <taxon>Bacilli</taxon>
        <taxon>Bacillales</taxon>
        <taxon>Paenibacillaceae</taxon>
        <taxon>Paenibacillus</taxon>
    </lineage>
</organism>
<dbReference type="EMBL" id="BOSE01000002">
    <property type="protein sequence ID" value="GIP15902.1"/>
    <property type="molecule type" value="Genomic_DNA"/>
</dbReference>
<dbReference type="SUPFAM" id="SSF51445">
    <property type="entry name" value="(Trans)glycosidases"/>
    <property type="match status" value="1"/>
</dbReference>
<evidence type="ECO:0000256" key="1">
    <source>
        <dbReference type="ARBA" id="ARBA00008061"/>
    </source>
</evidence>
<dbReference type="InterPro" id="IPR056300">
    <property type="entry name" value="SusG-like_C"/>
</dbReference>
<evidence type="ECO:0000313" key="8">
    <source>
        <dbReference type="Proteomes" id="UP000683139"/>
    </source>
</evidence>
<feature type="region of interest" description="Disordered" evidence="4">
    <location>
        <begin position="28"/>
        <end position="48"/>
    </location>
</feature>
<evidence type="ECO:0000256" key="4">
    <source>
        <dbReference type="SAM" id="MobiDB-lite"/>
    </source>
</evidence>
<dbReference type="InterPro" id="IPR045857">
    <property type="entry name" value="O16G_dom_2"/>
</dbReference>
<evidence type="ECO:0000256" key="3">
    <source>
        <dbReference type="ARBA" id="ARBA00023295"/>
    </source>
</evidence>
<feature type="compositionally biased region" description="Polar residues" evidence="4">
    <location>
        <begin position="34"/>
        <end position="46"/>
    </location>
</feature>
<keyword evidence="2" id="KW-0378">Hydrolase</keyword>
<feature type="signal peptide" evidence="5">
    <location>
        <begin position="1"/>
        <end position="25"/>
    </location>
</feature>
<dbReference type="Gene3D" id="3.90.400.10">
    <property type="entry name" value="Oligo-1,6-glucosidase, Domain 2"/>
    <property type="match status" value="1"/>
</dbReference>
<comment type="caution">
    <text evidence="7">The sequence shown here is derived from an EMBL/GenBank/DDBJ whole genome shotgun (WGS) entry which is preliminary data.</text>
</comment>
<dbReference type="InterPro" id="IPR017853">
    <property type="entry name" value="GH"/>
</dbReference>
<proteinExistence type="inferred from homology"/>
<keyword evidence="5" id="KW-0732">Signal</keyword>
<dbReference type="GO" id="GO:0004556">
    <property type="term" value="F:alpha-amylase activity"/>
    <property type="evidence" value="ECO:0007669"/>
    <property type="project" value="TreeGrafter"/>
</dbReference>
<dbReference type="Gene3D" id="2.60.40.1180">
    <property type="entry name" value="Golgi alpha-mannosidase II"/>
    <property type="match status" value="1"/>
</dbReference>
<evidence type="ECO:0000256" key="5">
    <source>
        <dbReference type="SAM" id="SignalP"/>
    </source>
</evidence>
<gene>
    <name evidence="7" type="ORF">J40TS1_15440</name>
</gene>
<dbReference type="InterPro" id="IPR006047">
    <property type="entry name" value="GH13_cat_dom"/>
</dbReference>
<sequence>MRSYRKAASFIISILVLLLVLSACTGEGEPAAEPQSSNEPQQTGEPQATELAKTVGPYEVTEQPGTVYYEIFVRSFYDSDGDGIGDLNGVTAKLDYLQELGVGGIWLMPINSSPSYHGYDTTDYYAINPDYGTIDDLTNLLEEAHKRDIKVIMDLVVNHSSREHPWFQEALANPDSPYRSWYHFVSADEQTPSDNAAGSGSPWHNALGSKYLGIFWEGMPDFNFDEPKVREELIKIGQFWLEKGLDGFRLDAAKHIYGDFKSTVHSQEIQAANKAWWQEFRRGMDEVNPDAFLIGEVWDTTSVIGPYFDQALDSAFNFDLSERLLGAVREERDPDLAHTLGRVHAFYAQSSGGKFVDAPFLTNHDQNRVMTQLNGNVDHAKMAASLLLTLPGTPFVYYGEEIGMLGAKPDEYIREPMLWHADPAGGEGQTTWQASRYNAEAGETSVEAQLADEQSLLNHYRKLISWRNSETALQNGAIAEYKLTAANNKLSAYLRVTADDRLLVVHNLSGEAQQAELAASEQYGSFDTLLYATDNAAELQAGQLTIPPYSSVVIR</sequence>
<dbReference type="SMART" id="SM00642">
    <property type="entry name" value="Aamy"/>
    <property type="match status" value="1"/>
</dbReference>
<feature type="domain" description="Glycosyl hydrolase family 13 catalytic" evidence="6">
    <location>
        <begin position="70"/>
        <end position="467"/>
    </location>
</feature>
<dbReference type="CDD" id="cd11316">
    <property type="entry name" value="AmyAc_bac2_AmyA"/>
    <property type="match status" value="1"/>
</dbReference>
<dbReference type="SUPFAM" id="SSF51011">
    <property type="entry name" value="Glycosyl hydrolase domain"/>
    <property type="match status" value="1"/>
</dbReference>
<dbReference type="Gene3D" id="3.20.20.80">
    <property type="entry name" value="Glycosidases"/>
    <property type="match status" value="1"/>
</dbReference>
<keyword evidence="8" id="KW-1185">Reference proteome</keyword>
<comment type="similarity">
    <text evidence="1">Belongs to the glycosyl hydrolase 13 family.</text>
</comment>
<dbReference type="InterPro" id="IPR013780">
    <property type="entry name" value="Glyco_hydro_b"/>
</dbReference>
<protein>
    <submittedName>
        <fullName evidence="7">Alpha-amylase</fullName>
    </submittedName>
</protein>
<dbReference type="GO" id="GO:0009313">
    <property type="term" value="P:oligosaccharide catabolic process"/>
    <property type="evidence" value="ECO:0007669"/>
    <property type="project" value="TreeGrafter"/>
</dbReference>
<accession>A0A919YK61</accession>
<keyword evidence="3" id="KW-0326">Glycosidase</keyword>
<dbReference type="PROSITE" id="PS51257">
    <property type="entry name" value="PROKAR_LIPOPROTEIN"/>
    <property type="match status" value="1"/>
</dbReference>
<evidence type="ECO:0000313" key="7">
    <source>
        <dbReference type="EMBL" id="GIP15902.1"/>
    </source>
</evidence>
<dbReference type="PANTHER" id="PTHR10357">
    <property type="entry name" value="ALPHA-AMYLASE FAMILY MEMBER"/>
    <property type="match status" value="1"/>
</dbReference>
<dbReference type="Pfam" id="PF00128">
    <property type="entry name" value="Alpha-amylase"/>
    <property type="match status" value="1"/>
</dbReference>
<dbReference type="Pfam" id="PF23915">
    <property type="entry name" value="SusG_C"/>
    <property type="match status" value="1"/>
</dbReference>